<gene>
    <name evidence="5" type="ORF">BAL341_368</name>
</gene>
<dbReference type="AlphaFoldDB" id="A0A486XJB9"/>
<reference evidence="5" key="1">
    <citation type="submission" date="2019-04" db="EMBL/GenBank/DDBJ databases">
        <authorList>
            <person name="Brambilla D."/>
        </authorList>
    </citation>
    <scope>NUCLEOTIDE SEQUENCE</scope>
    <source>
        <strain evidence="5">BAL1</strain>
    </source>
</reference>
<dbReference type="InterPro" id="IPR011711">
    <property type="entry name" value="GntR_C"/>
</dbReference>
<dbReference type="InterPro" id="IPR036388">
    <property type="entry name" value="WH-like_DNA-bd_sf"/>
</dbReference>
<evidence type="ECO:0000313" key="5">
    <source>
        <dbReference type="EMBL" id="VHO01784.1"/>
    </source>
</evidence>
<dbReference type="EMBL" id="CAAJGR010000049">
    <property type="protein sequence ID" value="VHO01784.1"/>
    <property type="molecule type" value="Genomic_DNA"/>
</dbReference>
<dbReference type="PANTHER" id="PTHR43537">
    <property type="entry name" value="TRANSCRIPTIONAL REGULATOR, GNTR FAMILY"/>
    <property type="match status" value="1"/>
</dbReference>
<dbReference type="Pfam" id="PF00392">
    <property type="entry name" value="GntR"/>
    <property type="match status" value="1"/>
</dbReference>
<keyword evidence="1" id="KW-0805">Transcription regulation</keyword>
<dbReference type="SUPFAM" id="SSF48008">
    <property type="entry name" value="GntR ligand-binding domain-like"/>
    <property type="match status" value="1"/>
</dbReference>
<evidence type="ECO:0000256" key="2">
    <source>
        <dbReference type="ARBA" id="ARBA00023125"/>
    </source>
</evidence>
<proteinExistence type="predicted"/>
<dbReference type="Gene3D" id="1.10.10.10">
    <property type="entry name" value="Winged helix-like DNA-binding domain superfamily/Winged helix DNA-binding domain"/>
    <property type="match status" value="1"/>
</dbReference>
<dbReference type="Pfam" id="PF07729">
    <property type="entry name" value="FCD"/>
    <property type="match status" value="1"/>
</dbReference>
<evidence type="ECO:0000256" key="1">
    <source>
        <dbReference type="ARBA" id="ARBA00023015"/>
    </source>
</evidence>
<protein>
    <submittedName>
        <fullName evidence="5">Transcriptional regulator, GntR family</fullName>
    </submittedName>
</protein>
<dbReference type="InterPro" id="IPR000524">
    <property type="entry name" value="Tscrpt_reg_HTH_GntR"/>
</dbReference>
<dbReference type="InterPro" id="IPR036390">
    <property type="entry name" value="WH_DNA-bd_sf"/>
</dbReference>
<dbReference type="GO" id="GO:0003700">
    <property type="term" value="F:DNA-binding transcription factor activity"/>
    <property type="evidence" value="ECO:0007669"/>
    <property type="project" value="InterPro"/>
</dbReference>
<dbReference type="PROSITE" id="PS50949">
    <property type="entry name" value="HTH_GNTR"/>
    <property type="match status" value="1"/>
</dbReference>
<name>A0A486XJB9_9GAMM</name>
<sequence>MLKKQQLYQQLKLDIQRHLWPAGSVLTQQQLADYYRVSRIVVRDVQQALMAEGWLLSHGKAGIRVPGFSAAEAEELGMLRLQLEPLALRLAAPTLNFTVLGQAEDVLMQLNAGRHLASYQRGELNWQFHRLLYQGCGKPYLLRILDQLQQQVSRYLGYQEQVLQYDNINADEHLQLLRLLRQADVDAACLLLTDHINNASQLLCAHLKSIRAH</sequence>
<dbReference type="PANTHER" id="PTHR43537:SF41">
    <property type="entry name" value="TRANSCRIPTIONAL REGULATORY PROTEIN"/>
    <property type="match status" value="1"/>
</dbReference>
<dbReference type="InterPro" id="IPR008920">
    <property type="entry name" value="TF_FadR/GntR_C"/>
</dbReference>
<keyword evidence="2" id="KW-0238">DNA-binding</keyword>
<dbReference type="Gene3D" id="1.20.120.530">
    <property type="entry name" value="GntR ligand-binding domain-like"/>
    <property type="match status" value="1"/>
</dbReference>
<feature type="domain" description="HTH gntR-type" evidence="4">
    <location>
        <begin position="1"/>
        <end position="68"/>
    </location>
</feature>
<dbReference type="SMART" id="SM00895">
    <property type="entry name" value="FCD"/>
    <property type="match status" value="1"/>
</dbReference>
<dbReference type="SUPFAM" id="SSF46785">
    <property type="entry name" value="Winged helix' DNA-binding domain"/>
    <property type="match status" value="1"/>
</dbReference>
<evidence type="ECO:0000259" key="4">
    <source>
        <dbReference type="PROSITE" id="PS50949"/>
    </source>
</evidence>
<evidence type="ECO:0000256" key="3">
    <source>
        <dbReference type="ARBA" id="ARBA00023163"/>
    </source>
</evidence>
<dbReference type="GO" id="GO:0003677">
    <property type="term" value="F:DNA binding"/>
    <property type="evidence" value="ECO:0007669"/>
    <property type="project" value="UniProtKB-KW"/>
</dbReference>
<organism evidence="5">
    <name type="scientific">Rheinheimera sp. BAL341</name>
    <dbReference type="NCBI Taxonomy" id="1708203"/>
    <lineage>
        <taxon>Bacteria</taxon>
        <taxon>Pseudomonadati</taxon>
        <taxon>Pseudomonadota</taxon>
        <taxon>Gammaproteobacteria</taxon>
        <taxon>Chromatiales</taxon>
        <taxon>Chromatiaceae</taxon>
        <taxon>Rheinheimera</taxon>
    </lineage>
</organism>
<dbReference type="SMART" id="SM00345">
    <property type="entry name" value="HTH_GNTR"/>
    <property type="match status" value="1"/>
</dbReference>
<keyword evidence="3" id="KW-0804">Transcription</keyword>
<accession>A0A486XJB9</accession>